<dbReference type="InterPro" id="IPR018247">
    <property type="entry name" value="EF_Hand_1_Ca_BS"/>
</dbReference>
<dbReference type="InterPro" id="IPR050205">
    <property type="entry name" value="CDPK_Ser/Thr_kinases"/>
</dbReference>
<feature type="domain" description="EF-hand" evidence="15">
    <location>
        <begin position="455"/>
        <end position="490"/>
    </location>
</feature>
<keyword evidence="7" id="KW-0418">Kinase</keyword>
<dbReference type="EC" id="2.7.11.1" evidence="1"/>
<dbReference type="InterPro" id="IPR011009">
    <property type="entry name" value="Kinase-like_dom_sf"/>
</dbReference>
<evidence type="ECO:0000256" key="2">
    <source>
        <dbReference type="ARBA" id="ARBA00022527"/>
    </source>
</evidence>
<feature type="domain" description="EF-hand" evidence="15">
    <location>
        <begin position="419"/>
        <end position="454"/>
    </location>
</feature>
<evidence type="ECO:0000256" key="8">
    <source>
        <dbReference type="ARBA" id="ARBA00022837"/>
    </source>
</evidence>
<feature type="region of interest" description="Disordered" evidence="13">
    <location>
        <begin position="1"/>
        <end position="36"/>
    </location>
</feature>
<keyword evidence="2" id="KW-0723">Serine/threonine-protein kinase</keyword>
<evidence type="ECO:0000256" key="1">
    <source>
        <dbReference type="ARBA" id="ARBA00012513"/>
    </source>
</evidence>
<evidence type="ECO:0000259" key="14">
    <source>
        <dbReference type="PROSITE" id="PS50011"/>
    </source>
</evidence>
<dbReference type="PROSITE" id="PS50222">
    <property type="entry name" value="EF_HAND_2"/>
    <property type="match status" value="3"/>
</dbReference>
<dbReference type="SUPFAM" id="SSF47473">
    <property type="entry name" value="EF-hand"/>
    <property type="match status" value="1"/>
</dbReference>
<dbReference type="Gene3D" id="1.10.238.10">
    <property type="entry name" value="EF-hand"/>
    <property type="match status" value="1"/>
</dbReference>
<evidence type="ECO:0000256" key="13">
    <source>
        <dbReference type="SAM" id="MobiDB-lite"/>
    </source>
</evidence>
<evidence type="ECO:0000256" key="6">
    <source>
        <dbReference type="ARBA" id="ARBA00022741"/>
    </source>
</evidence>
<dbReference type="PROSITE" id="PS00018">
    <property type="entry name" value="EF_HAND_1"/>
    <property type="match status" value="3"/>
</dbReference>
<dbReference type="InterPro" id="IPR011992">
    <property type="entry name" value="EF-hand-dom_pair"/>
</dbReference>
<organism evidence="16 17">
    <name type="scientific">Riccia sorocarpa</name>
    <dbReference type="NCBI Taxonomy" id="122646"/>
    <lineage>
        <taxon>Eukaryota</taxon>
        <taxon>Viridiplantae</taxon>
        <taxon>Streptophyta</taxon>
        <taxon>Embryophyta</taxon>
        <taxon>Marchantiophyta</taxon>
        <taxon>Marchantiopsida</taxon>
        <taxon>Marchantiidae</taxon>
        <taxon>Marchantiales</taxon>
        <taxon>Ricciaceae</taxon>
        <taxon>Riccia</taxon>
    </lineage>
</organism>
<keyword evidence="4" id="KW-0479">Metal-binding</keyword>
<comment type="caution">
    <text evidence="16">The sequence shown here is derived from an EMBL/GenBank/DDBJ whole genome shotgun (WGS) entry which is preliminary data.</text>
</comment>
<proteinExistence type="inferred from homology"/>
<dbReference type="InterPro" id="IPR002048">
    <property type="entry name" value="EF_hand_dom"/>
</dbReference>
<dbReference type="SMART" id="SM00219">
    <property type="entry name" value="TyrKc"/>
    <property type="match status" value="1"/>
</dbReference>
<dbReference type="SUPFAM" id="SSF56112">
    <property type="entry name" value="Protein kinase-like (PK-like)"/>
    <property type="match status" value="1"/>
</dbReference>
<keyword evidence="5" id="KW-0677">Repeat</keyword>
<dbReference type="SMART" id="SM00054">
    <property type="entry name" value="EFh"/>
    <property type="match status" value="4"/>
</dbReference>
<reference evidence="16 17" key="1">
    <citation type="submission" date="2024-09" db="EMBL/GenBank/DDBJ databases">
        <title>Chromosome-scale assembly of Riccia sorocarpa.</title>
        <authorList>
            <person name="Paukszto L."/>
        </authorList>
    </citation>
    <scope>NUCLEOTIDE SEQUENCE [LARGE SCALE GENOMIC DNA]</scope>
    <source>
        <strain evidence="16">LP-2024</strain>
        <tissue evidence="16">Aerial parts of the thallus</tissue>
    </source>
</reference>
<accession>A0ABD3H2Y1</accession>
<dbReference type="Pfam" id="PF13499">
    <property type="entry name" value="EF-hand_7"/>
    <property type="match status" value="2"/>
</dbReference>
<feature type="compositionally biased region" description="Polar residues" evidence="13">
    <location>
        <begin position="19"/>
        <end position="36"/>
    </location>
</feature>
<evidence type="ECO:0000256" key="10">
    <source>
        <dbReference type="ARBA" id="ARBA00024334"/>
    </source>
</evidence>
<dbReference type="EMBL" id="JBJQOH010000006">
    <property type="protein sequence ID" value="KAL3683794.1"/>
    <property type="molecule type" value="Genomic_DNA"/>
</dbReference>
<protein>
    <recommendedName>
        <fullName evidence="1">non-specific serine/threonine protein kinase</fullName>
        <ecNumber evidence="1">2.7.11.1</ecNumber>
    </recommendedName>
</protein>
<feature type="region of interest" description="Disordered" evidence="13">
    <location>
        <begin position="1128"/>
        <end position="1152"/>
    </location>
</feature>
<name>A0ABD3H2Y1_9MARC</name>
<feature type="domain" description="EF-hand" evidence="15">
    <location>
        <begin position="524"/>
        <end position="559"/>
    </location>
</feature>
<dbReference type="AlphaFoldDB" id="A0ABD3H2Y1"/>
<evidence type="ECO:0000313" key="17">
    <source>
        <dbReference type="Proteomes" id="UP001633002"/>
    </source>
</evidence>
<feature type="domain" description="Protein kinase" evidence="14">
    <location>
        <begin position="118"/>
        <end position="376"/>
    </location>
</feature>
<comment type="catalytic activity">
    <reaction evidence="12">
        <text>L-seryl-[protein] + ATP = O-phospho-L-seryl-[protein] + ADP + H(+)</text>
        <dbReference type="Rhea" id="RHEA:17989"/>
        <dbReference type="Rhea" id="RHEA-COMP:9863"/>
        <dbReference type="Rhea" id="RHEA-COMP:11604"/>
        <dbReference type="ChEBI" id="CHEBI:15378"/>
        <dbReference type="ChEBI" id="CHEBI:29999"/>
        <dbReference type="ChEBI" id="CHEBI:30616"/>
        <dbReference type="ChEBI" id="CHEBI:83421"/>
        <dbReference type="ChEBI" id="CHEBI:456216"/>
        <dbReference type="EC" id="2.7.11.1"/>
    </reaction>
</comment>
<evidence type="ECO:0000256" key="11">
    <source>
        <dbReference type="ARBA" id="ARBA00047899"/>
    </source>
</evidence>
<evidence type="ECO:0000256" key="12">
    <source>
        <dbReference type="ARBA" id="ARBA00048679"/>
    </source>
</evidence>
<evidence type="ECO:0000256" key="9">
    <source>
        <dbReference type="ARBA" id="ARBA00022840"/>
    </source>
</evidence>
<dbReference type="InterPro" id="IPR000719">
    <property type="entry name" value="Prot_kinase_dom"/>
</dbReference>
<dbReference type="FunFam" id="3.30.200.20:FF:000004">
    <property type="entry name" value="Calcium-dependent protein kinase 1"/>
    <property type="match status" value="1"/>
</dbReference>
<comment type="similarity">
    <text evidence="10">Belongs to the protein kinase superfamily. Ser/Thr protein kinase family. CDPK subfamily.</text>
</comment>
<dbReference type="CDD" id="cd00051">
    <property type="entry name" value="EFh"/>
    <property type="match status" value="1"/>
</dbReference>
<dbReference type="InterPro" id="IPR020635">
    <property type="entry name" value="Tyr_kinase_cat_dom"/>
</dbReference>
<comment type="catalytic activity">
    <reaction evidence="11">
        <text>L-threonyl-[protein] + ATP = O-phospho-L-threonyl-[protein] + ADP + H(+)</text>
        <dbReference type="Rhea" id="RHEA:46608"/>
        <dbReference type="Rhea" id="RHEA-COMP:11060"/>
        <dbReference type="Rhea" id="RHEA-COMP:11605"/>
        <dbReference type="ChEBI" id="CHEBI:15378"/>
        <dbReference type="ChEBI" id="CHEBI:30013"/>
        <dbReference type="ChEBI" id="CHEBI:30616"/>
        <dbReference type="ChEBI" id="CHEBI:61977"/>
        <dbReference type="ChEBI" id="CHEBI:456216"/>
        <dbReference type="EC" id="2.7.11.1"/>
    </reaction>
</comment>
<dbReference type="GO" id="GO:0005524">
    <property type="term" value="F:ATP binding"/>
    <property type="evidence" value="ECO:0007669"/>
    <property type="project" value="UniProtKB-KW"/>
</dbReference>
<evidence type="ECO:0000256" key="5">
    <source>
        <dbReference type="ARBA" id="ARBA00022737"/>
    </source>
</evidence>
<keyword evidence="3" id="KW-0808">Transferase</keyword>
<evidence type="ECO:0000259" key="15">
    <source>
        <dbReference type="PROSITE" id="PS50222"/>
    </source>
</evidence>
<evidence type="ECO:0000313" key="16">
    <source>
        <dbReference type="EMBL" id="KAL3683794.1"/>
    </source>
</evidence>
<keyword evidence="9" id="KW-0067">ATP-binding</keyword>
<evidence type="ECO:0000256" key="4">
    <source>
        <dbReference type="ARBA" id="ARBA00022723"/>
    </source>
</evidence>
<dbReference type="CDD" id="cd15898">
    <property type="entry name" value="EFh_PI-PLC"/>
    <property type="match status" value="1"/>
</dbReference>
<dbReference type="CDD" id="cd05117">
    <property type="entry name" value="STKc_CAMK"/>
    <property type="match status" value="1"/>
</dbReference>
<dbReference type="PROSITE" id="PS00109">
    <property type="entry name" value="PROTEIN_KINASE_TYR"/>
    <property type="match status" value="1"/>
</dbReference>
<dbReference type="PROSITE" id="PS50011">
    <property type="entry name" value="PROTEIN_KINASE_DOM"/>
    <property type="match status" value="1"/>
</dbReference>
<dbReference type="FunFam" id="1.10.238.10:FF:000003">
    <property type="entry name" value="Calmodulin A"/>
    <property type="match status" value="1"/>
</dbReference>
<dbReference type="PANTHER" id="PTHR24349">
    <property type="entry name" value="SERINE/THREONINE-PROTEIN KINASE"/>
    <property type="match status" value="1"/>
</dbReference>
<dbReference type="Gene3D" id="3.30.200.20">
    <property type="entry name" value="Phosphorylase Kinase, domain 1"/>
    <property type="match status" value="1"/>
</dbReference>
<sequence>MMSAIMTTVQIRPIHTPPLQGSSRKQLHQQGASAHQPSYQGLIYTQQKAPVTSHIPWSGAAANPGKASSPSLLPVIRVADPVNPYDPMARRVPPQMMTEQNITHSVLQRTTESLKELFTLGRKLRQGQFGSTYLCVEKSTGKEYACKSINKRNLISQEDVEYVRREIQVMHHLSGHPNIVMIKGAYEDSSSVHLVMEPCAGGELFDQIIQRGHYSEAKAAALTRSIVGVVQACHSLGVMHRDLRPENLLLASRHEDAPLKVTDFGLSVFFKPDEVFTDVVGSPYYVAPEVLRKHYGPEADVWSAGVILYILLSGLPPFWAETEQGIFEQVLRGDIDFMSDPWPSISESAKDLIRKMLHRNPSKRLKAYQVLSHPWIQEEGVAPDRPIDPAVQSRLQKFSATHKLKKMALRVIADNLSDEEIAGLKEMFKMMDTDGSGTITFEELKAGFKRVGSELMEHEIYELMEAVDVDRDGAIDYKEFIATIILNKIEREENLFAAFSYFDKGNTGFIRVNELQQFCLDHNLGEVHTDEMIREADQDNDGRIDYNEFVTMMRQGNGGTGQHTMRNSLRAMSLSDELMDEAGMTTSGQLYSCGGDLPSKDNWSDASSSKGTLRSDALALGFRGFDPSFDSRRILLILFQPSQAGGYDEIVFLHHEGMALLFGVGLPFSKVVLKSDGRIAVHELGETEWTQQWKSTGEHMGTLILIDGESRAVVFHAEDGVDTASMQENMSCPKQSLKFSPQQNSVSPFSSFLGRMCLKSSVGSVGAMSSEMNNNENTSFGSFSETSGRVTVDVELEKEAQTQKEVTIEIHLDPYTSIPERSSTPELMSHLIEPVLRLTFFKENKGGKILKRFSTALEFLFYMRGEMKSDRDRYGWYHDELKLSFKCLLRNAVTVDTKGAERSCEVIRGRDISTSSSKILNDGNKHVCGGATSGGHKSVSTDNSNDETEDVTTGFDLKMQGGPGEIGCLASIADDYDIWDQKGRRDAFFLSGRMADTLLRVNGDWRIWSEGMCRYELMGMRNFIKKFTGTPPNAVGWKFVGNTKGRQEYEVKVPQNISKVFEIDHSFSFFENLRSWDDWHLASSAVAPMPISDIIDTVSGSSSGSPKNTESGTVTQLAETIAQTPEHAVNSGCLTHPTGSTPEVADMQEVST</sequence>
<dbReference type="GO" id="GO:0046872">
    <property type="term" value="F:metal ion binding"/>
    <property type="evidence" value="ECO:0007669"/>
    <property type="project" value="UniProtKB-KW"/>
</dbReference>
<dbReference type="Proteomes" id="UP001633002">
    <property type="component" value="Unassembled WGS sequence"/>
</dbReference>
<evidence type="ECO:0000256" key="3">
    <source>
        <dbReference type="ARBA" id="ARBA00022679"/>
    </source>
</evidence>
<evidence type="ECO:0000256" key="7">
    <source>
        <dbReference type="ARBA" id="ARBA00022777"/>
    </source>
</evidence>
<keyword evidence="6" id="KW-0547">Nucleotide-binding</keyword>
<feature type="compositionally biased region" description="Polar residues" evidence="13">
    <location>
        <begin position="1"/>
        <end position="10"/>
    </location>
</feature>
<dbReference type="InterPro" id="IPR008266">
    <property type="entry name" value="Tyr_kinase_AS"/>
</dbReference>
<dbReference type="FunFam" id="1.10.510.10:FF:000249">
    <property type="entry name" value="Calcium-dependent protein kinase SK5"/>
    <property type="match status" value="1"/>
</dbReference>
<dbReference type="GO" id="GO:0004674">
    <property type="term" value="F:protein serine/threonine kinase activity"/>
    <property type="evidence" value="ECO:0007669"/>
    <property type="project" value="UniProtKB-KW"/>
</dbReference>
<dbReference type="Pfam" id="PF00069">
    <property type="entry name" value="Pkinase"/>
    <property type="match status" value="1"/>
</dbReference>
<keyword evidence="17" id="KW-1185">Reference proteome</keyword>
<keyword evidence="8" id="KW-0106">Calcium</keyword>
<gene>
    <name evidence="16" type="ORF">R1sor_001816</name>
</gene>
<dbReference type="Gene3D" id="1.10.510.10">
    <property type="entry name" value="Transferase(Phosphotransferase) domain 1"/>
    <property type="match status" value="1"/>
</dbReference>